<dbReference type="FunCoup" id="Q6BL50">
    <property type="interactions" value="698"/>
</dbReference>
<evidence type="ECO:0000259" key="3">
    <source>
        <dbReference type="Pfam" id="PF12936"/>
    </source>
</evidence>
<feature type="region of interest" description="Disordered" evidence="2">
    <location>
        <begin position="366"/>
        <end position="432"/>
    </location>
</feature>
<evidence type="ECO:0000256" key="1">
    <source>
        <dbReference type="ARBA" id="ARBA00007473"/>
    </source>
</evidence>
<gene>
    <name evidence="4" type="ordered locus">DEHA2F16390g</name>
</gene>
<dbReference type="OMA" id="KIMATRH"/>
<evidence type="ECO:0000313" key="5">
    <source>
        <dbReference type="Proteomes" id="UP000000599"/>
    </source>
</evidence>
<dbReference type="Proteomes" id="UP000000599">
    <property type="component" value="Chromosome F"/>
</dbReference>
<dbReference type="PANTHER" id="PTHR14490:SF5">
    <property type="entry name" value="PROTEIN KRI1 HOMOLOG"/>
    <property type="match status" value="1"/>
</dbReference>
<dbReference type="InterPro" id="IPR024626">
    <property type="entry name" value="Kri1-like_C"/>
</dbReference>
<dbReference type="GO" id="GO:0000447">
    <property type="term" value="P:endonucleolytic cleavage in ITS1 to separate SSU-rRNA from 5.8S rRNA and LSU-rRNA from tricistronic rRNA transcript (SSU-rRNA, 5.8S rRNA, LSU-rRNA)"/>
    <property type="evidence" value="ECO:0007669"/>
    <property type="project" value="TreeGrafter"/>
</dbReference>
<dbReference type="VEuPathDB" id="FungiDB:DEHA2F16390g"/>
<dbReference type="GO" id="GO:0030686">
    <property type="term" value="C:90S preribosome"/>
    <property type="evidence" value="ECO:0007669"/>
    <property type="project" value="TreeGrafter"/>
</dbReference>
<dbReference type="EMBL" id="CR382138">
    <property type="protein sequence ID" value="CAG89447.1"/>
    <property type="molecule type" value="Genomic_DNA"/>
</dbReference>
<feature type="compositionally biased region" description="Basic and acidic residues" evidence="2">
    <location>
        <begin position="525"/>
        <end position="541"/>
    </location>
</feature>
<keyword evidence="5" id="KW-1185">Reference proteome</keyword>
<feature type="region of interest" description="Disordered" evidence="2">
    <location>
        <begin position="1"/>
        <end position="62"/>
    </location>
</feature>
<feature type="region of interest" description="Disordered" evidence="2">
    <location>
        <begin position="525"/>
        <end position="576"/>
    </location>
</feature>
<proteinExistence type="inferred from homology"/>
<dbReference type="HOGENOM" id="CLU_009647_3_0_1"/>
<dbReference type="InterPro" id="IPR018034">
    <property type="entry name" value="Kri1"/>
</dbReference>
<protein>
    <submittedName>
        <fullName evidence="4">DEHA2F16390p</fullName>
    </submittedName>
</protein>
<dbReference type="STRING" id="284592.Q6BL50"/>
<feature type="region of interest" description="Disordered" evidence="2">
    <location>
        <begin position="155"/>
        <end position="174"/>
    </location>
</feature>
<feature type="compositionally biased region" description="Basic residues" evidence="2">
    <location>
        <begin position="557"/>
        <end position="576"/>
    </location>
</feature>
<dbReference type="eggNOG" id="KOG2409">
    <property type="taxonomic scope" value="Eukaryota"/>
</dbReference>
<dbReference type="RefSeq" id="XP_461071.1">
    <property type="nucleotide sequence ID" value="XM_461071.1"/>
</dbReference>
<feature type="compositionally biased region" description="Basic and acidic residues" evidence="2">
    <location>
        <begin position="283"/>
        <end position="297"/>
    </location>
</feature>
<dbReference type="InParanoid" id="Q6BL50"/>
<dbReference type="PANTHER" id="PTHR14490">
    <property type="entry name" value="ZINC FINGER, ZZ TYPE"/>
    <property type="match status" value="1"/>
</dbReference>
<dbReference type="Pfam" id="PF12936">
    <property type="entry name" value="Kri1_C"/>
    <property type="match status" value="1"/>
</dbReference>
<dbReference type="OrthoDB" id="10252032at2759"/>
<dbReference type="AlphaFoldDB" id="Q6BL50"/>
<feature type="compositionally biased region" description="Acidic residues" evidence="2">
    <location>
        <begin position="42"/>
        <end position="57"/>
    </location>
</feature>
<dbReference type="KEGG" id="dha:DEHA2F16390g"/>
<reference evidence="4 5" key="1">
    <citation type="journal article" date="2004" name="Nature">
        <title>Genome evolution in yeasts.</title>
        <authorList>
            <consortium name="Genolevures"/>
            <person name="Dujon B."/>
            <person name="Sherman D."/>
            <person name="Fischer G."/>
            <person name="Durrens P."/>
            <person name="Casaregola S."/>
            <person name="Lafontaine I."/>
            <person name="de Montigny J."/>
            <person name="Marck C."/>
            <person name="Neuveglise C."/>
            <person name="Talla E."/>
            <person name="Goffard N."/>
            <person name="Frangeul L."/>
            <person name="Aigle M."/>
            <person name="Anthouard V."/>
            <person name="Babour A."/>
            <person name="Barbe V."/>
            <person name="Barnay S."/>
            <person name="Blanchin S."/>
            <person name="Beckerich J.M."/>
            <person name="Beyne E."/>
            <person name="Bleykasten C."/>
            <person name="Boisrame A."/>
            <person name="Boyer J."/>
            <person name="Cattolico L."/>
            <person name="Confanioleri F."/>
            <person name="de Daruvar A."/>
            <person name="Despons L."/>
            <person name="Fabre E."/>
            <person name="Fairhead C."/>
            <person name="Ferry-Dumazet H."/>
            <person name="Groppi A."/>
            <person name="Hantraye F."/>
            <person name="Hennequin C."/>
            <person name="Jauniaux N."/>
            <person name="Joyet P."/>
            <person name="Kachouri R."/>
            <person name="Kerrest A."/>
            <person name="Koszul R."/>
            <person name="Lemaire M."/>
            <person name="Lesur I."/>
            <person name="Ma L."/>
            <person name="Muller H."/>
            <person name="Nicaud J.M."/>
            <person name="Nikolski M."/>
            <person name="Oztas S."/>
            <person name="Ozier-Kalogeropoulos O."/>
            <person name="Pellenz S."/>
            <person name="Potier S."/>
            <person name="Richard G.F."/>
            <person name="Straub M.L."/>
            <person name="Suleau A."/>
            <person name="Swennene D."/>
            <person name="Tekaia F."/>
            <person name="Wesolowski-Louvel M."/>
            <person name="Westhof E."/>
            <person name="Wirth B."/>
            <person name="Zeniou-Meyer M."/>
            <person name="Zivanovic I."/>
            <person name="Bolotin-Fukuhara M."/>
            <person name="Thierry A."/>
            <person name="Bouchier C."/>
            <person name="Caudron B."/>
            <person name="Scarpelli C."/>
            <person name="Gaillardin C."/>
            <person name="Weissenbach J."/>
            <person name="Wincker P."/>
            <person name="Souciet J.L."/>
        </authorList>
    </citation>
    <scope>NUCLEOTIDE SEQUENCE [LARGE SCALE GENOMIC DNA]</scope>
    <source>
        <strain evidence="5">ATCC 36239 / CBS 767 / BCRC 21394 / JCM 1990 / NBRC 0083 / IGC 2968</strain>
    </source>
</reference>
<comment type="similarity">
    <text evidence="1">Belongs to the KRI1 family.</text>
</comment>
<dbReference type="GO" id="GO:0005730">
    <property type="term" value="C:nucleolus"/>
    <property type="evidence" value="ECO:0007669"/>
    <property type="project" value="TreeGrafter"/>
</dbReference>
<evidence type="ECO:0000313" key="4">
    <source>
        <dbReference type="EMBL" id="CAG89447.1"/>
    </source>
</evidence>
<feature type="region of interest" description="Disordered" evidence="2">
    <location>
        <begin position="87"/>
        <end position="109"/>
    </location>
</feature>
<dbReference type="Pfam" id="PF05178">
    <property type="entry name" value="Kri1"/>
    <property type="match status" value="1"/>
</dbReference>
<feature type="compositionally biased region" description="Acidic residues" evidence="2">
    <location>
        <begin position="388"/>
        <end position="405"/>
    </location>
</feature>
<organism evidence="4 5">
    <name type="scientific">Debaryomyces hansenii (strain ATCC 36239 / CBS 767 / BCRC 21394 / JCM 1990 / NBRC 0083 / IGC 2968)</name>
    <name type="common">Yeast</name>
    <name type="synonym">Torulaspora hansenii</name>
    <dbReference type="NCBI Taxonomy" id="284592"/>
    <lineage>
        <taxon>Eukaryota</taxon>
        <taxon>Fungi</taxon>
        <taxon>Dikarya</taxon>
        <taxon>Ascomycota</taxon>
        <taxon>Saccharomycotina</taxon>
        <taxon>Pichiomycetes</taxon>
        <taxon>Debaryomycetaceae</taxon>
        <taxon>Debaryomyces</taxon>
    </lineage>
</organism>
<evidence type="ECO:0000256" key="2">
    <source>
        <dbReference type="SAM" id="MobiDB-lite"/>
    </source>
</evidence>
<dbReference type="GeneID" id="2904090"/>
<feature type="compositionally biased region" description="Basic and acidic residues" evidence="2">
    <location>
        <begin position="87"/>
        <end position="98"/>
    </location>
</feature>
<feature type="region of interest" description="Disordered" evidence="2">
    <location>
        <begin position="261"/>
        <end position="297"/>
    </location>
</feature>
<feature type="compositionally biased region" description="Basic and acidic residues" evidence="2">
    <location>
        <begin position="416"/>
        <end position="432"/>
    </location>
</feature>
<feature type="compositionally biased region" description="Acidic residues" evidence="2">
    <location>
        <begin position="163"/>
        <end position="174"/>
    </location>
</feature>
<feature type="domain" description="Kri1-like C-terminal" evidence="3">
    <location>
        <begin position="433"/>
        <end position="527"/>
    </location>
</feature>
<name>Q6BL50_DEBHA</name>
<sequence length="576" mass="67627">MARKKSATKRAKEALENDTSEATTTIATKESLPEKKKQIQESYDEEESSSSEEEDEYGNLITNNVQEGINKILSTLKSDPKKLLDPEVKFFEDPDNEKSGSQARKSKEAPIYLKDYHRMNLLSGNYKDDDENDFETVDGEKPFAVTQREERNQLISDIKNQFDNDDENEDDDDDFLTKKEHVRSRNFDGVETKLPDPEVNQDGFLSAFIDKQAWIPKKNDKVIDLDKIDNEDDEQFDQAVEDFERAYNFRYEDPNSAEIVSYARNQATLRRSATNSRKRQRDKKNDEREKEEEKKQELLKKKKTAKLNKVMDRLEKIKQAVGDEVDDEVIKKVFGESLLGDDFDDADWDSKMAEIFNEQYYNAELSKPEWDEDDEIMSDFNNQKQNDEDGSDYQDKESVEEDNVEEPPSKKSKKEKLKDKKAVKKEKESLKEKAQEIVEANKLKIIDEVEEERGRSKDNDEVKFKYREVSPETFGLTTRDILLADDKQLNNFIGLKKFAPYRPKELRLKDKRKYTKKRHLQDWRKEVFHDRSGPKLPKDSSENEIWIPMDAAEADMHHKHKVHKKDKKDKKSKHKK</sequence>
<feature type="compositionally biased region" description="Polar residues" evidence="2">
    <location>
        <begin position="263"/>
        <end position="275"/>
    </location>
</feature>
<accession>Q6BL50</accession>